<reference evidence="2" key="1">
    <citation type="journal article" date="2020" name="mSystems">
        <title>Genome- and Community-Level Interaction Insights into Carbon Utilization and Element Cycling Functions of Hydrothermarchaeota in Hydrothermal Sediment.</title>
        <authorList>
            <person name="Zhou Z."/>
            <person name="Liu Y."/>
            <person name="Xu W."/>
            <person name="Pan J."/>
            <person name="Luo Z.H."/>
            <person name="Li M."/>
        </authorList>
    </citation>
    <scope>NUCLEOTIDE SEQUENCE [LARGE SCALE GENOMIC DNA]</scope>
    <source>
        <strain evidence="2">SpSt-524</strain>
    </source>
</reference>
<dbReference type="EMBL" id="DSWI01000018">
    <property type="protein sequence ID" value="HFG20776.1"/>
    <property type="molecule type" value="Genomic_DNA"/>
</dbReference>
<dbReference type="PROSITE" id="PS51257">
    <property type="entry name" value="PROKAR_LIPOPROTEIN"/>
    <property type="match status" value="1"/>
</dbReference>
<sequence>MRTLTTIILVVLTALLGACSSAPQFVEADPFAVQAAQLHSFAPQNFAGELESGSYIGIINLRGQVLAYVCDGTDGKASVSQWFRGTMTGGSLEASHPNGSTLSATLAKAGELRGSVQIAGAKRESFTAVEVSGPAGLWLGVGNLERAFEGIDPLETLHTVGWIVLPDGSQRGAANTPGGLQAASLLDPTSGQNANGSLAVNAKNTEAAGVRAAIYVKGRIVDDKCYSFVSFEYYARRTGGNSPNRYWGIIGWVTQCFNEYGSINFFLEDRENQH</sequence>
<evidence type="ECO:0000313" key="2">
    <source>
        <dbReference type="EMBL" id="HFG20776.1"/>
    </source>
</evidence>
<keyword evidence="1" id="KW-0732">Signal</keyword>
<name>A0A7C3HDL0_MEIRU</name>
<feature type="signal peptide" evidence="1">
    <location>
        <begin position="1"/>
        <end position="28"/>
    </location>
</feature>
<accession>A0A7C3HDL0</accession>
<feature type="chain" id="PRO_5027902561" evidence="1">
    <location>
        <begin position="29"/>
        <end position="274"/>
    </location>
</feature>
<gene>
    <name evidence="2" type="ORF">ENS82_08685</name>
</gene>
<organism evidence="2">
    <name type="scientific">Meiothermus ruber</name>
    <dbReference type="NCBI Taxonomy" id="277"/>
    <lineage>
        <taxon>Bacteria</taxon>
        <taxon>Thermotogati</taxon>
        <taxon>Deinococcota</taxon>
        <taxon>Deinococci</taxon>
        <taxon>Thermales</taxon>
        <taxon>Thermaceae</taxon>
        <taxon>Meiothermus</taxon>
    </lineage>
</organism>
<dbReference type="AlphaFoldDB" id="A0A7C3HDL0"/>
<proteinExistence type="predicted"/>
<comment type="caution">
    <text evidence="2">The sequence shown here is derived from an EMBL/GenBank/DDBJ whole genome shotgun (WGS) entry which is preliminary data.</text>
</comment>
<evidence type="ECO:0000256" key="1">
    <source>
        <dbReference type="SAM" id="SignalP"/>
    </source>
</evidence>
<protein>
    <submittedName>
        <fullName evidence="2">Uncharacterized protein</fullName>
    </submittedName>
</protein>